<dbReference type="AlphaFoldDB" id="A0A9W7EUM1"/>
<accession>A0A9W7EUM1</accession>
<sequence>MADQDRELQHLRICRGHCVGPLPQRASASAKGKRKRKAQPAAEAEVDPAASYKIDGAWTRSVRGADLPTGDECLPTGDECLEWMAYSASLDCLIAGTSGHGCTYALDVAALMLRAERSGTRGAATCSRRSSSRSTRRPTRSGWRRGAYGDPPMIVSVACVSSREKLGVISTSALGGDTAVVSGVALSEGEAFVATCKVIKVFSRTEREEGVALEDVDQTVDVSEEVARGYVLLRELAVNEPAHDVLWSDGKLVVFTSSGVRFLSRDGTELRSWTTTGEPHPGQRPYTPQCAAVCGGSGGDRPQELAVLDTNGNIHFYT</sequence>
<evidence type="ECO:0000313" key="2">
    <source>
        <dbReference type="EMBL" id="GMH91232.1"/>
    </source>
</evidence>
<proteinExistence type="predicted"/>
<feature type="region of interest" description="Disordered" evidence="1">
    <location>
        <begin position="122"/>
        <end position="147"/>
    </location>
</feature>
<evidence type="ECO:0000256" key="1">
    <source>
        <dbReference type="SAM" id="MobiDB-lite"/>
    </source>
</evidence>
<feature type="region of interest" description="Disordered" evidence="1">
    <location>
        <begin position="24"/>
        <end position="44"/>
    </location>
</feature>
<gene>
    <name evidence="2" type="ORF">TL16_g11997</name>
</gene>
<dbReference type="EMBL" id="BLQM01000467">
    <property type="protein sequence ID" value="GMH91232.1"/>
    <property type="molecule type" value="Genomic_DNA"/>
</dbReference>
<evidence type="ECO:0000313" key="3">
    <source>
        <dbReference type="Proteomes" id="UP001162640"/>
    </source>
</evidence>
<feature type="compositionally biased region" description="Basic residues" evidence="1">
    <location>
        <begin position="130"/>
        <end position="143"/>
    </location>
</feature>
<organism evidence="2 3">
    <name type="scientific">Triparma laevis f. inornata</name>
    <dbReference type="NCBI Taxonomy" id="1714386"/>
    <lineage>
        <taxon>Eukaryota</taxon>
        <taxon>Sar</taxon>
        <taxon>Stramenopiles</taxon>
        <taxon>Ochrophyta</taxon>
        <taxon>Bolidophyceae</taxon>
        <taxon>Parmales</taxon>
        <taxon>Triparmaceae</taxon>
        <taxon>Triparma</taxon>
    </lineage>
</organism>
<name>A0A9W7EUM1_9STRA</name>
<dbReference type="Proteomes" id="UP001162640">
    <property type="component" value="Unassembled WGS sequence"/>
</dbReference>
<comment type="caution">
    <text evidence="2">The sequence shown here is derived from an EMBL/GenBank/DDBJ whole genome shotgun (WGS) entry which is preliminary data.</text>
</comment>
<protein>
    <submittedName>
        <fullName evidence="2">Uncharacterized protein</fullName>
    </submittedName>
</protein>
<reference evidence="3" key="1">
    <citation type="journal article" date="2023" name="Commun. Biol.">
        <title>Genome analysis of Parmales, the sister group of diatoms, reveals the evolutionary specialization of diatoms from phago-mixotrophs to photoautotrophs.</title>
        <authorList>
            <person name="Ban H."/>
            <person name="Sato S."/>
            <person name="Yoshikawa S."/>
            <person name="Yamada K."/>
            <person name="Nakamura Y."/>
            <person name="Ichinomiya M."/>
            <person name="Sato N."/>
            <person name="Blanc-Mathieu R."/>
            <person name="Endo H."/>
            <person name="Kuwata A."/>
            <person name="Ogata H."/>
        </authorList>
    </citation>
    <scope>NUCLEOTIDE SEQUENCE [LARGE SCALE GENOMIC DNA]</scope>
</reference>